<sequence>MVELSFINLGDGRSSERAHANSKTIRQHVRRAVIRKRARSSIDDRIKHFTGTEFVVVDTLLPSKFGAGTAIGHETTSKSAGTQCGRSHPKKVSGTRKKSQKLDDRISTINTQPVWRHPYTDHAAVVVDLPIERINALFQNPLFRNATEPLFAPQDHKLHGIENVFPGSLKDGTFFSALLFSTLQMINHGTPTPESLELQKKALRGLRRKMLTSFESLSPADIGSVLILQGVAYRWNDIEAYEIHTQALLHIRKPWQMQMPMPTEEASCWTQLIMRAMFWQDLTAALVIGSKRHADACFSIPRPRWRRATSPTPFPSPPAGFKANADIIPAQLLHCIEDIIEMQELTSLPLLKVDADAFAIDNMQASIESRLAWDTADCAPLTPISDCVRLATLITCFLAFNKTWANSLVPSLLSDMLLKRFAGCITDQAWEGRRRRPLQLWCALAGSFVTTLPYHAVERLVERWSETLLVLATVCGQGRSRTAETEGGGVDYMHEALTKFVYCDGWVLERRRIKGWRQLESSLSES</sequence>
<organism evidence="2 3">
    <name type="scientific">Cyphellophora europaea (strain CBS 101466)</name>
    <name type="common">Phialophora europaea</name>
    <dbReference type="NCBI Taxonomy" id="1220924"/>
    <lineage>
        <taxon>Eukaryota</taxon>
        <taxon>Fungi</taxon>
        <taxon>Dikarya</taxon>
        <taxon>Ascomycota</taxon>
        <taxon>Pezizomycotina</taxon>
        <taxon>Eurotiomycetes</taxon>
        <taxon>Chaetothyriomycetidae</taxon>
        <taxon>Chaetothyriales</taxon>
        <taxon>Cyphellophoraceae</taxon>
        <taxon>Cyphellophora</taxon>
    </lineage>
</organism>
<evidence type="ECO:0000313" key="3">
    <source>
        <dbReference type="Proteomes" id="UP000030752"/>
    </source>
</evidence>
<dbReference type="GeneID" id="19974474"/>
<evidence type="ECO:0000256" key="1">
    <source>
        <dbReference type="SAM" id="MobiDB-lite"/>
    </source>
</evidence>
<accession>W2RP98</accession>
<keyword evidence="3" id="KW-1185">Reference proteome</keyword>
<feature type="compositionally biased region" description="Basic residues" evidence="1">
    <location>
        <begin position="87"/>
        <end position="99"/>
    </location>
</feature>
<protein>
    <recommendedName>
        <fullName evidence="4">Transcription factor domain-containing protein</fullName>
    </recommendedName>
</protein>
<dbReference type="eggNOG" id="ENOG502R97D">
    <property type="taxonomic scope" value="Eukaryota"/>
</dbReference>
<gene>
    <name evidence="2" type="ORF">HMPREF1541_07135</name>
</gene>
<dbReference type="AlphaFoldDB" id="W2RP98"/>
<name>W2RP98_CYPE1</name>
<reference evidence="2 3" key="1">
    <citation type="submission" date="2013-03" db="EMBL/GenBank/DDBJ databases">
        <title>The Genome Sequence of Phialophora europaea CBS 101466.</title>
        <authorList>
            <consortium name="The Broad Institute Genomics Platform"/>
            <person name="Cuomo C."/>
            <person name="de Hoog S."/>
            <person name="Gorbushina A."/>
            <person name="Walker B."/>
            <person name="Young S.K."/>
            <person name="Zeng Q."/>
            <person name="Gargeya S."/>
            <person name="Fitzgerald M."/>
            <person name="Haas B."/>
            <person name="Abouelleil A."/>
            <person name="Allen A.W."/>
            <person name="Alvarado L."/>
            <person name="Arachchi H.M."/>
            <person name="Berlin A.M."/>
            <person name="Chapman S.B."/>
            <person name="Gainer-Dewar J."/>
            <person name="Goldberg J."/>
            <person name="Griggs A."/>
            <person name="Gujja S."/>
            <person name="Hansen M."/>
            <person name="Howarth C."/>
            <person name="Imamovic A."/>
            <person name="Ireland A."/>
            <person name="Larimer J."/>
            <person name="McCowan C."/>
            <person name="Murphy C."/>
            <person name="Pearson M."/>
            <person name="Poon T.W."/>
            <person name="Priest M."/>
            <person name="Roberts A."/>
            <person name="Saif S."/>
            <person name="Shea T."/>
            <person name="Sisk P."/>
            <person name="Sykes S."/>
            <person name="Wortman J."/>
            <person name="Nusbaum C."/>
            <person name="Birren B."/>
        </authorList>
    </citation>
    <scope>NUCLEOTIDE SEQUENCE [LARGE SCALE GENOMIC DNA]</scope>
    <source>
        <strain evidence="2 3">CBS 101466</strain>
    </source>
</reference>
<dbReference type="VEuPathDB" id="FungiDB:HMPREF1541_07135"/>
<dbReference type="HOGENOM" id="CLU_517794_0_0_1"/>
<dbReference type="InParanoid" id="W2RP98"/>
<proteinExistence type="predicted"/>
<dbReference type="RefSeq" id="XP_008719682.1">
    <property type="nucleotide sequence ID" value="XM_008721460.1"/>
</dbReference>
<dbReference type="Proteomes" id="UP000030752">
    <property type="component" value="Unassembled WGS sequence"/>
</dbReference>
<dbReference type="OrthoDB" id="4127946at2759"/>
<dbReference type="EMBL" id="KB822723">
    <property type="protein sequence ID" value="ETN37513.1"/>
    <property type="molecule type" value="Genomic_DNA"/>
</dbReference>
<evidence type="ECO:0008006" key="4">
    <source>
        <dbReference type="Google" id="ProtNLM"/>
    </source>
</evidence>
<feature type="region of interest" description="Disordered" evidence="1">
    <location>
        <begin position="72"/>
        <end position="102"/>
    </location>
</feature>
<evidence type="ECO:0000313" key="2">
    <source>
        <dbReference type="EMBL" id="ETN37513.1"/>
    </source>
</evidence>